<proteinExistence type="predicted"/>
<protein>
    <submittedName>
        <fullName evidence="3">Transcriptional regulator</fullName>
    </submittedName>
</protein>
<feature type="domain" description="YheO-like" evidence="1">
    <location>
        <begin position="10"/>
        <end position="119"/>
    </location>
</feature>
<dbReference type="Pfam" id="PF13309">
    <property type="entry name" value="HTH_22"/>
    <property type="match status" value="1"/>
</dbReference>
<dbReference type="AlphaFoldDB" id="A0A6N8CPU5"/>
<dbReference type="Proteomes" id="UP000440978">
    <property type="component" value="Unassembled WGS sequence"/>
</dbReference>
<dbReference type="InterPro" id="IPR039445">
    <property type="entry name" value="DauR-like_HTH"/>
</dbReference>
<dbReference type="EMBL" id="WNHB01000013">
    <property type="protein sequence ID" value="MTT32204.1"/>
    <property type="molecule type" value="Genomic_DNA"/>
</dbReference>
<dbReference type="Gene3D" id="3.30.450.20">
    <property type="entry name" value="PAS domain"/>
    <property type="match status" value="1"/>
</dbReference>
<dbReference type="PANTHER" id="PTHR35568">
    <property type="entry name" value="TRANSCRIPTIONAL REGULATOR DAUR"/>
    <property type="match status" value="1"/>
</dbReference>
<dbReference type="InterPro" id="IPR013559">
    <property type="entry name" value="YheO"/>
</dbReference>
<reference evidence="3 4" key="1">
    <citation type="submission" date="2019-11" db="EMBL/GenBank/DDBJ databases">
        <title>Terrilactibacillus tamarindus sp. nov. BCM23-1 isolated from bark of Tamarindus indica.</title>
        <authorList>
            <person name="Kingkaew E."/>
            <person name="Tanasupawat S."/>
        </authorList>
    </citation>
    <scope>NUCLEOTIDE SEQUENCE [LARGE SCALE GENOMIC DNA]</scope>
    <source>
        <strain evidence="3 4">BCM23-1</strain>
    </source>
</reference>
<keyword evidence="4" id="KW-1185">Reference proteome</keyword>
<dbReference type="OrthoDB" id="9796595at2"/>
<feature type="domain" description="Transcriptional regulator DauR-like HTH" evidence="2">
    <location>
        <begin position="153"/>
        <end position="213"/>
    </location>
</feature>
<dbReference type="InterPro" id="IPR039446">
    <property type="entry name" value="DauR-like"/>
</dbReference>
<evidence type="ECO:0000259" key="2">
    <source>
        <dbReference type="Pfam" id="PF13309"/>
    </source>
</evidence>
<comment type="caution">
    <text evidence="3">The sequence shown here is derived from an EMBL/GenBank/DDBJ whole genome shotgun (WGS) entry which is preliminary data.</text>
</comment>
<evidence type="ECO:0000313" key="3">
    <source>
        <dbReference type="EMBL" id="MTT32204.1"/>
    </source>
</evidence>
<dbReference type="PANTHER" id="PTHR35568:SF1">
    <property type="entry name" value="TRANSCRIPTIONAL REGULATOR DAUR"/>
    <property type="match status" value="1"/>
</dbReference>
<gene>
    <name evidence="3" type="ORF">GMB86_09330</name>
</gene>
<organism evidence="3 4">
    <name type="scientific">Terrilactibacillus tamarindi</name>
    <dbReference type="NCBI Taxonomy" id="2599694"/>
    <lineage>
        <taxon>Bacteria</taxon>
        <taxon>Bacillati</taxon>
        <taxon>Bacillota</taxon>
        <taxon>Bacilli</taxon>
        <taxon>Bacillales</taxon>
        <taxon>Bacillaceae</taxon>
        <taxon>Terrilactibacillus</taxon>
    </lineage>
</organism>
<name>A0A6N8CPU5_9BACI</name>
<sequence length="220" mass="25202">MTVTNKEQILHHYKSTADMIVETFGENCEVVIHDLTNLNESLIYIKGNVTERQLGAPATDLILKELYRFQNDVKDKFGFMARTSSGKIIKTSMTFIRDNDENVIGCLGINFDITDLIMATRGLQSICKTSGIETIDQQFTEEYYPKSIEDVFQHVIDQTVQQFNVFGSSMSREDKLRFVRMLDEKGIFMIQGAIEKASEILHVSKQSVYNYLDEIRSIKS</sequence>
<evidence type="ECO:0000313" key="4">
    <source>
        <dbReference type="Proteomes" id="UP000440978"/>
    </source>
</evidence>
<accession>A0A6N8CPU5</accession>
<dbReference type="Pfam" id="PF08348">
    <property type="entry name" value="PAS_6"/>
    <property type="match status" value="1"/>
</dbReference>
<evidence type="ECO:0000259" key="1">
    <source>
        <dbReference type="Pfam" id="PF08348"/>
    </source>
</evidence>